<organism evidence="1 2">
    <name type="scientific">Colletotrichum plurivorum</name>
    <dbReference type="NCBI Taxonomy" id="2175906"/>
    <lineage>
        <taxon>Eukaryota</taxon>
        <taxon>Fungi</taxon>
        <taxon>Dikarya</taxon>
        <taxon>Ascomycota</taxon>
        <taxon>Pezizomycotina</taxon>
        <taxon>Sordariomycetes</taxon>
        <taxon>Hypocreomycetidae</taxon>
        <taxon>Glomerellales</taxon>
        <taxon>Glomerellaceae</taxon>
        <taxon>Colletotrichum</taxon>
        <taxon>Colletotrichum orchidearum species complex</taxon>
    </lineage>
</organism>
<dbReference type="Proteomes" id="UP000654918">
    <property type="component" value="Unassembled WGS sequence"/>
</dbReference>
<comment type="caution">
    <text evidence="1">The sequence shown here is derived from an EMBL/GenBank/DDBJ whole genome shotgun (WGS) entry which is preliminary data.</text>
</comment>
<protein>
    <submittedName>
        <fullName evidence="1">Uncharacterized protein</fullName>
    </submittedName>
</protein>
<dbReference type="AlphaFoldDB" id="A0A8H6NC07"/>
<sequence length="124" mass="12997">MATVDKLRGELALVNVTGVPVEFAKVEELVRPDVHTGGIGMSETVVELPEIVGCDVPNDVGEVMSDEFHVVEGVSTGRVNDGRMVVERGMEGVVGDVPVPADVDELDKVNGGTRVADTELGAGR</sequence>
<dbReference type="EMBL" id="WIGO01000144">
    <property type="protein sequence ID" value="KAF6827041.1"/>
    <property type="molecule type" value="Genomic_DNA"/>
</dbReference>
<evidence type="ECO:0000313" key="2">
    <source>
        <dbReference type="Proteomes" id="UP000654918"/>
    </source>
</evidence>
<gene>
    <name evidence="1" type="ORF">CPLU01_09305</name>
</gene>
<accession>A0A8H6NC07</accession>
<reference evidence="1" key="1">
    <citation type="journal article" date="2020" name="Phytopathology">
        <title>Genome Sequence Resources of Colletotrichum truncatum, C. plurivorum, C. musicola, and C. sojae: Four Species Pathogenic to Soybean (Glycine max).</title>
        <authorList>
            <person name="Rogerio F."/>
            <person name="Boufleur T.R."/>
            <person name="Ciampi-Guillardi M."/>
            <person name="Sukno S.A."/>
            <person name="Thon M.R."/>
            <person name="Massola Junior N.S."/>
            <person name="Baroncelli R."/>
        </authorList>
    </citation>
    <scope>NUCLEOTIDE SEQUENCE</scope>
    <source>
        <strain evidence="1">LFN00145</strain>
    </source>
</reference>
<evidence type="ECO:0000313" key="1">
    <source>
        <dbReference type="EMBL" id="KAF6827041.1"/>
    </source>
</evidence>
<proteinExistence type="predicted"/>
<keyword evidence="2" id="KW-1185">Reference proteome</keyword>
<name>A0A8H6NC07_9PEZI</name>